<protein>
    <submittedName>
        <fullName evidence="2">Uncharacterized protein</fullName>
    </submittedName>
</protein>
<dbReference type="EMBL" id="LAZR01006700">
    <property type="protein sequence ID" value="KKM90228.1"/>
    <property type="molecule type" value="Genomic_DNA"/>
</dbReference>
<organism evidence="2">
    <name type="scientific">marine sediment metagenome</name>
    <dbReference type="NCBI Taxonomy" id="412755"/>
    <lineage>
        <taxon>unclassified sequences</taxon>
        <taxon>metagenomes</taxon>
        <taxon>ecological metagenomes</taxon>
    </lineage>
</organism>
<reference evidence="2" key="1">
    <citation type="journal article" date="2015" name="Nature">
        <title>Complex archaea that bridge the gap between prokaryotes and eukaryotes.</title>
        <authorList>
            <person name="Spang A."/>
            <person name="Saw J.H."/>
            <person name="Jorgensen S.L."/>
            <person name="Zaremba-Niedzwiedzka K."/>
            <person name="Martijn J."/>
            <person name="Lind A.E."/>
            <person name="van Eijk R."/>
            <person name="Schleper C."/>
            <person name="Guy L."/>
            <person name="Ettema T.J."/>
        </authorList>
    </citation>
    <scope>NUCLEOTIDE SEQUENCE</scope>
</reference>
<dbReference type="AlphaFoldDB" id="A0A0F9L9Y2"/>
<evidence type="ECO:0000256" key="1">
    <source>
        <dbReference type="SAM" id="MobiDB-lite"/>
    </source>
</evidence>
<gene>
    <name evidence="2" type="ORF">LCGC14_1240780</name>
</gene>
<accession>A0A0F9L9Y2</accession>
<proteinExistence type="predicted"/>
<feature type="region of interest" description="Disordered" evidence="1">
    <location>
        <begin position="229"/>
        <end position="249"/>
    </location>
</feature>
<evidence type="ECO:0000313" key="2">
    <source>
        <dbReference type="EMBL" id="KKM90228.1"/>
    </source>
</evidence>
<comment type="caution">
    <text evidence="2">The sequence shown here is derived from an EMBL/GenBank/DDBJ whole genome shotgun (WGS) entry which is preliminary data.</text>
</comment>
<sequence>MVTVDDNPGRTHTDVGEQWRQEMMVMIKTEIERRDPNLTVLWAMLGPEYLRELNRQYFGIVVNTMNGKFSGDSGLTRRLTITRKDTGEVLVDIHVDLVFRESKHGHVPVTVPRPEGEDITIAMVKVVCSDRWVWQFTGTALPEEEGRHIITLTECRLHPLHLYPEELMHIPISDDKTKGHVLVDSATVVEPWHPITPTKLGIRTGLFEYAVQRVQDIIAHPVKYEKSRFGHVPKKRREPPCPRMKKLRD</sequence>
<name>A0A0F9L9Y2_9ZZZZ</name>